<dbReference type="Proteomes" id="UP000029868">
    <property type="component" value="Unassembled WGS sequence"/>
</dbReference>
<dbReference type="InterPro" id="IPR018060">
    <property type="entry name" value="HTH_AraC"/>
</dbReference>
<reference evidence="6 7" key="1">
    <citation type="submission" date="2014-08" db="EMBL/GenBank/DDBJ databases">
        <title>Genomic and Phenotypic Diversity of Colwellia psychrerythraea strains from Disparate Marine Basins.</title>
        <authorList>
            <person name="Techtmann S.M."/>
            <person name="Stelling S.C."/>
            <person name="Utturkar S.M."/>
            <person name="Alshibli N."/>
            <person name="Harris A."/>
            <person name="Brown S.D."/>
            <person name="Hazen T.C."/>
        </authorList>
    </citation>
    <scope>NUCLEOTIDE SEQUENCE [LARGE SCALE GENOMIC DNA]</scope>
    <source>
        <strain evidence="6 7">GAB14E</strain>
    </source>
</reference>
<dbReference type="PRINTS" id="PR00032">
    <property type="entry name" value="HTHARAC"/>
</dbReference>
<evidence type="ECO:0000256" key="1">
    <source>
        <dbReference type="ARBA" id="ARBA00023015"/>
    </source>
</evidence>
<dbReference type="GO" id="GO:0003700">
    <property type="term" value="F:DNA-binding transcription factor activity"/>
    <property type="evidence" value="ECO:0007669"/>
    <property type="project" value="InterPro"/>
</dbReference>
<comment type="caution">
    <text evidence="6">The sequence shown here is derived from an EMBL/GenBank/DDBJ whole genome shotgun (WGS) entry which is preliminary data.</text>
</comment>
<dbReference type="EMBL" id="JQEC01000074">
    <property type="protein sequence ID" value="KGJ86836.1"/>
    <property type="molecule type" value="Genomic_DNA"/>
</dbReference>
<evidence type="ECO:0000313" key="6">
    <source>
        <dbReference type="EMBL" id="KGJ86836.1"/>
    </source>
</evidence>
<dbReference type="PANTHER" id="PTHR43280">
    <property type="entry name" value="ARAC-FAMILY TRANSCRIPTIONAL REGULATOR"/>
    <property type="match status" value="1"/>
</dbReference>
<keyword evidence="4" id="KW-1133">Transmembrane helix</keyword>
<keyword evidence="3" id="KW-0804">Transcription</keyword>
<feature type="transmembrane region" description="Helical" evidence="4">
    <location>
        <begin position="103"/>
        <end position="120"/>
    </location>
</feature>
<evidence type="ECO:0000256" key="4">
    <source>
        <dbReference type="SAM" id="Phobius"/>
    </source>
</evidence>
<dbReference type="SUPFAM" id="SSF46689">
    <property type="entry name" value="Homeodomain-like"/>
    <property type="match status" value="1"/>
</dbReference>
<feature type="domain" description="HTH araC/xylS-type" evidence="5">
    <location>
        <begin position="301"/>
        <end position="401"/>
    </location>
</feature>
<keyword evidence="2" id="KW-0238">DNA-binding</keyword>
<dbReference type="RefSeq" id="WP_052094146.1">
    <property type="nucleotide sequence ID" value="NZ_JQEC01000074.1"/>
</dbReference>
<dbReference type="InterPro" id="IPR018062">
    <property type="entry name" value="HTH_AraC-typ_CS"/>
</dbReference>
<feature type="transmembrane region" description="Helical" evidence="4">
    <location>
        <begin position="75"/>
        <end position="91"/>
    </location>
</feature>
<accession>A0A099K8Z1</accession>
<dbReference type="Pfam" id="PF12833">
    <property type="entry name" value="HTH_18"/>
    <property type="match status" value="1"/>
</dbReference>
<dbReference type="Gene3D" id="1.10.10.60">
    <property type="entry name" value="Homeodomain-like"/>
    <property type="match status" value="1"/>
</dbReference>
<dbReference type="GO" id="GO:0043565">
    <property type="term" value="F:sequence-specific DNA binding"/>
    <property type="evidence" value="ECO:0007669"/>
    <property type="project" value="InterPro"/>
</dbReference>
<evidence type="ECO:0000256" key="2">
    <source>
        <dbReference type="ARBA" id="ARBA00023125"/>
    </source>
</evidence>
<gene>
    <name evidence="6" type="ORF">GAB14E_4663</name>
</gene>
<feature type="transmembrane region" description="Helical" evidence="4">
    <location>
        <begin position="216"/>
        <end position="239"/>
    </location>
</feature>
<dbReference type="PROSITE" id="PS01124">
    <property type="entry name" value="HTH_ARAC_FAMILY_2"/>
    <property type="match status" value="1"/>
</dbReference>
<dbReference type="PATRIC" id="fig|28229.3.peg.4651"/>
<dbReference type="SMART" id="SM00342">
    <property type="entry name" value="HTH_ARAC"/>
    <property type="match status" value="1"/>
</dbReference>
<keyword evidence="4" id="KW-0472">Membrane</keyword>
<dbReference type="PROSITE" id="PS00041">
    <property type="entry name" value="HTH_ARAC_FAMILY_1"/>
    <property type="match status" value="1"/>
</dbReference>
<feature type="transmembrane region" description="Helical" evidence="4">
    <location>
        <begin position="37"/>
        <end position="55"/>
    </location>
</feature>
<protein>
    <submittedName>
        <fullName evidence="6">Transcriptional regulator with only HTH domain, AraC family</fullName>
    </submittedName>
</protein>
<sequence>MLVGEPLFSFSQLVGLGCLQGIIIAGYLFVKPGVSRILAIYLALLTINMGVSFYIDSGLFDSSMHFISIWRSVNSYLLLGPLLIIFVLQMIEPKRKWRLTDNLHLLPFLITALWSLIDVLNNGLPFFQLACEQLQQVTKQPLTERFSLLYLLPAAHFIGYLLVASGYALRFFFHHKRGAVLPQLSWIISVLTLSHLMMLSIFVALIFSIINDLTPSANSFAIANFSTVIAFFALTYLLLRFDRPAPLNLTTQQKRMNEASQLVNEKLLVEPVKSTERKANAVAIQSAVLSETQQQQLTTLDALMIKEKYYLNSQLTQLQLAQALALTRHQLSELLSQHQTGSFYELVNHYRIAAVVEAIKTRPATDNIINIAYDCGFSSKSSFNQVFKKYKQQTPSQYRKAILLATPSL</sequence>
<evidence type="ECO:0000256" key="3">
    <source>
        <dbReference type="ARBA" id="ARBA00023163"/>
    </source>
</evidence>
<dbReference type="InterPro" id="IPR009057">
    <property type="entry name" value="Homeodomain-like_sf"/>
</dbReference>
<evidence type="ECO:0000313" key="7">
    <source>
        <dbReference type="Proteomes" id="UP000029868"/>
    </source>
</evidence>
<feature type="transmembrane region" description="Helical" evidence="4">
    <location>
        <begin position="12"/>
        <end position="30"/>
    </location>
</feature>
<organism evidence="6 7">
    <name type="scientific">Colwellia psychrerythraea</name>
    <name type="common">Vibrio psychroerythus</name>
    <dbReference type="NCBI Taxonomy" id="28229"/>
    <lineage>
        <taxon>Bacteria</taxon>
        <taxon>Pseudomonadati</taxon>
        <taxon>Pseudomonadota</taxon>
        <taxon>Gammaproteobacteria</taxon>
        <taxon>Alteromonadales</taxon>
        <taxon>Colwelliaceae</taxon>
        <taxon>Colwellia</taxon>
    </lineage>
</organism>
<dbReference type="OrthoDB" id="345413at2"/>
<dbReference type="PANTHER" id="PTHR43280:SF29">
    <property type="entry name" value="ARAC-FAMILY TRANSCRIPTIONAL REGULATOR"/>
    <property type="match status" value="1"/>
</dbReference>
<name>A0A099K8Z1_COLPS</name>
<evidence type="ECO:0000259" key="5">
    <source>
        <dbReference type="PROSITE" id="PS01124"/>
    </source>
</evidence>
<feature type="transmembrane region" description="Helical" evidence="4">
    <location>
        <begin position="184"/>
        <end position="210"/>
    </location>
</feature>
<keyword evidence="1" id="KW-0805">Transcription regulation</keyword>
<keyword evidence="4" id="KW-0812">Transmembrane</keyword>
<dbReference type="AlphaFoldDB" id="A0A099K8Z1"/>
<feature type="transmembrane region" description="Helical" evidence="4">
    <location>
        <begin position="148"/>
        <end position="172"/>
    </location>
</feature>
<proteinExistence type="predicted"/>
<dbReference type="InterPro" id="IPR020449">
    <property type="entry name" value="Tscrpt_reg_AraC-type_HTH"/>
</dbReference>